<reference evidence="1" key="1">
    <citation type="submission" date="2021-05" db="EMBL/GenBank/DDBJ databases">
        <authorList>
            <person name="Alioto T."/>
            <person name="Alioto T."/>
            <person name="Gomez Garrido J."/>
        </authorList>
    </citation>
    <scope>NUCLEOTIDE SEQUENCE</scope>
</reference>
<dbReference type="EMBL" id="HBUF01151412">
    <property type="protein sequence ID" value="CAG6648375.1"/>
    <property type="molecule type" value="Transcribed_RNA"/>
</dbReference>
<name>A0A8D8W813_9HEMI</name>
<sequence>MGYSAPDQVKVPVCVASACVPRAGQGLLATARPPMRRVSPQKEERCAQDMGCVSVVCASARMMLRDDTLADTVRNVRPVWEDVLSSSIVSNVKFTRQDLYLKTNVPRTVAWHLHLLSSRK</sequence>
<proteinExistence type="predicted"/>
<dbReference type="AlphaFoldDB" id="A0A8D8W813"/>
<accession>A0A8D8W813</accession>
<evidence type="ECO:0000313" key="1">
    <source>
        <dbReference type="EMBL" id="CAG6648380.1"/>
    </source>
</evidence>
<dbReference type="EMBL" id="HBUF01151413">
    <property type="protein sequence ID" value="CAG6648380.1"/>
    <property type="molecule type" value="Transcribed_RNA"/>
</dbReference>
<protein>
    <submittedName>
        <fullName evidence="1">Uncharacterized protein</fullName>
    </submittedName>
</protein>
<organism evidence="1">
    <name type="scientific">Cacopsylla melanoneura</name>
    <dbReference type="NCBI Taxonomy" id="428564"/>
    <lineage>
        <taxon>Eukaryota</taxon>
        <taxon>Metazoa</taxon>
        <taxon>Ecdysozoa</taxon>
        <taxon>Arthropoda</taxon>
        <taxon>Hexapoda</taxon>
        <taxon>Insecta</taxon>
        <taxon>Pterygota</taxon>
        <taxon>Neoptera</taxon>
        <taxon>Paraneoptera</taxon>
        <taxon>Hemiptera</taxon>
        <taxon>Sternorrhyncha</taxon>
        <taxon>Psylloidea</taxon>
        <taxon>Psyllidae</taxon>
        <taxon>Psyllinae</taxon>
        <taxon>Cacopsylla</taxon>
    </lineage>
</organism>